<dbReference type="EMBL" id="CM055106">
    <property type="protein sequence ID" value="KAJ7529305.1"/>
    <property type="molecule type" value="Genomic_DNA"/>
</dbReference>
<comment type="caution">
    <text evidence="1">The sequence shown here is derived from an EMBL/GenBank/DDBJ whole genome shotgun (WGS) entry which is preliminary data.</text>
</comment>
<evidence type="ECO:0000313" key="1">
    <source>
        <dbReference type="EMBL" id="KAJ7529305.1"/>
    </source>
</evidence>
<proteinExistence type="predicted"/>
<sequence length="278" mass="31235">MGNTSGRPAHSVANEGDKTTRQRTTLNDLLAEERKEQKLESPSVKITSMAFTSIDLEQAHMDVEVEIHNPGKLGLNLVSMNILLDSDSRILVAAKQDHALSIVPNHVEFLKISLTIVYKNIQDRYPEIKPGQIIPYNLKLWPDYQETLNVSKISTEKAGKLPFPLEPTVQLKKASIYEISMEQLSVRLQLKVENKNEFHFSVQKIDYNVVLSGEVVVSGSASPKTVVRSNSFKLTDLPITFWPKNLLTALFTIARGRGSGLTVQWKLHAYTHFGPIQF</sequence>
<dbReference type="Proteomes" id="UP001162992">
    <property type="component" value="Chromosome 15"/>
</dbReference>
<protein>
    <submittedName>
        <fullName evidence="1">Uncharacterized protein</fullName>
    </submittedName>
</protein>
<keyword evidence="2" id="KW-1185">Reference proteome</keyword>
<gene>
    <name evidence="1" type="ORF">O6H91_15G043300</name>
</gene>
<evidence type="ECO:0000313" key="2">
    <source>
        <dbReference type="Proteomes" id="UP001162992"/>
    </source>
</evidence>
<organism evidence="1 2">
    <name type="scientific">Diphasiastrum complanatum</name>
    <name type="common">Issler's clubmoss</name>
    <name type="synonym">Lycopodium complanatum</name>
    <dbReference type="NCBI Taxonomy" id="34168"/>
    <lineage>
        <taxon>Eukaryota</taxon>
        <taxon>Viridiplantae</taxon>
        <taxon>Streptophyta</taxon>
        <taxon>Embryophyta</taxon>
        <taxon>Tracheophyta</taxon>
        <taxon>Lycopodiopsida</taxon>
        <taxon>Lycopodiales</taxon>
        <taxon>Lycopodiaceae</taxon>
        <taxon>Lycopodioideae</taxon>
        <taxon>Diphasiastrum</taxon>
    </lineage>
</organism>
<name>A0ACC2BHU3_DIPCM</name>
<accession>A0ACC2BHU3</accession>
<reference evidence="2" key="1">
    <citation type="journal article" date="2024" name="Proc. Natl. Acad. Sci. U.S.A.">
        <title>Extraordinary preservation of gene collinearity over three hundred million years revealed in homosporous lycophytes.</title>
        <authorList>
            <person name="Li C."/>
            <person name="Wickell D."/>
            <person name="Kuo L.Y."/>
            <person name="Chen X."/>
            <person name="Nie B."/>
            <person name="Liao X."/>
            <person name="Peng D."/>
            <person name="Ji J."/>
            <person name="Jenkins J."/>
            <person name="Williams M."/>
            <person name="Shu S."/>
            <person name="Plott C."/>
            <person name="Barry K."/>
            <person name="Rajasekar S."/>
            <person name="Grimwood J."/>
            <person name="Han X."/>
            <person name="Sun S."/>
            <person name="Hou Z."/>
            <person name="He W."/>
            <person name="Dai G."/>
            <person name="Sun C."/>
            <person name="Schmutz J."/>
            <person name="Leebens-Mack J.H."/>
            <person name="Li F.W."/>
            <person name="Wang L."/>
        </authorList>
    </citation>
    <scope>NUCLEOTIDE SEQUENCE [LARGE SCALE GENOMIC DNA]</scope>
    <source>
        <strain evidence="2">cv. PW_Plant_1</strain>
    </source>
</reference>